<keyword evidence="3" id="KW-1185">Reference proteome</keyword>
<protein>
    <recommendedName>
        <fullName evidence="4">Chromosome partitioning protein ParB</fullName>
    </recommendedName>
</protein>
<evidence type="ECO:0008006" key="4">
    <source>
        <dbReference type="Google" id="ProtNLM"/>
    </source>
</evidence>
<dbReference type="Proteomes" id="UP000595197">
    <property type="component" value="Plasmid pTT6-4"/>
</dbReference>
<organism evidence="2 3">
    <name type="scientific">Skermanella cutis</name>
    <dbReference type="NCBI Taxonomy" id="2775420"/>
    <lineage>
        <taxon>Bacteria</taxon>
        <taxon>Pseudomonadati</taxon>
        <taxon>Pseudomonadota</taxon>
        <taxon>Alphaproteobacteria</taxon>
        <taxon>Rhodospirillales</taxon>
        <taxon>Azospirillaceae</taxon>
        <taxon>Skermanella</taxon>
    </lineage>
</organism>
<keyword evidence="2" id="KW-0614">Plasmid</keyword>
<evidence type="ECO:0000313" key="2">
    <source>
        <dbReference type="EMBL" id="QQP93991.1"/>
    </source>
</evidence>
<geneLocation type="plasmid" evidence="2 3">
    <name>pTT6-4</name>
</geneLocation>
<name>A0ABX7BKC8_9PROT</name>
<proteinExistence type="predicted"/>
<evidence type="ECO:0000313" key="3">
    <source>
        <dbReference type="Proteomes" id="UP000595197"/>
    </source>
</evidence>
<sequence>MGVAPPPPSKRDKGLPPAATDTLGTLPGSGAPIRDTPLNFRVERTFRRDFKIAAAKLGISQVELLEKLFEKVDEVR</sequence>
<dbReference type="RefSeq" id="WP_201083851.1">
    <property type="nucleotide sequence ID" value="NZ_CP067424.1"/>
</dbReference>
<accession>A0ABX7BKC8</accession>
<feature type="region of interest" description="Disordered" evidence="1">
    <location>
        <begin position="1"/>
        <end position="33"/>
    </location>
</feature>
<reference evidence="2" key="1">
    <citation type="submission" date="2021-02" db="EMBL/GenBank/DDBJ databases">
        <title>Skermanella TT6 skin isolate.</title>
        <authorList>
            <person name="Lee K."/>
            <person name="Ganzorig M."/>
        </authorList>
    </citation>
    <scope>NUCLEOTIDE SEQUENCE</scope>
    <source>
        <strain evidence="2">TT6</strain>
    </source>
</reference>
<evidence type="ECO:0000256" key="1">
    <source>
        <dbReference type="SAM" id="MobiDB-lite"/>
    </source>
</evidence>
<dbReference type="EMBL" id="CP067424">
    <property type="protein sequence ID" value="QQP93991.1"/>
    <property type="molecule type" value="Genomic_DNA"/>
</dbReference>
<gene>
    <name evidence="2" type="ORF">IGS68_35020</name>
</gene>